<dbReference type="KEGG" id="shx:MS3_00002832"/>
<proteinExistence type="predicted"/>
<protein>
    <submittedName>
        <fullName evidence="1">Uncharacterized protein</fullName>
    </submittedName>
</protein>
<dbReference type="GeneID" id="24588780"/>
<dbReference type="CTD" id="24588780"/>
<organism evidence="1 2">
    <name type="scientific">Schistosoma haematobium</name>
    <name type="common">Blood fluke</name>
    <dbReference type="NCBI Taxonomy" id="6185"/>
    <lineage>
        <taxon>Eukaryota</taxon>
        <taxon>Metazoa</taxon>
        <taxon>Spiralia</taxon>
        <taxon>Lophotrochozoa</taxon>
        <taxon>Platyhelminthes</taxon>
        <taxon>Trematoda</taxon>
        <taxon>Digenea</taxon>
        <taxon>Strigeidida</taxon>
        <taxon>Schistosomatoidea</taxon>
        <taxon>Schistosomatidae</taxon>
        <taxon>Schistosoma</taxon>
    </lineage>
</organism>
<evidence type="ECO:0000313" key="2">
    <source>
        <dbReference type="Proteomes" id="UP000471633"/>
    </source>
</evidence>
<dbReference type="InterPro" id="IPR004148">
    <property type="entry name" value="BAR_dom"/>
</dbReference>
<sequence>MICPLFPLDECSRLKNVFLVYLHIFNLQSALIKSLLCNHCLVVMDTKKIQNDTNTFFGRFSQIVEEAFGTTERTTYSPDLAELMKEGEKRRNWAVSILEQLENVIQPNPALRIEDLILRGMNREKVRLSANEQLGESMDRISSLINKNSQYGSSGDALKKCAMAQMEIGQSERKLQETVTSEYIKWLRSYIASEAKLAKQERDKLENARLDLDRIKTSKKRAKDNKQHTFDQSLKDAESAFNIQCETTRRCLQESIDKFDSQKEELKKLLKAQSEHFRVCSDAVESALRAI</sequence>
<dbReference type="SUPFAM" id="SSF103657">
    <property type="entry name" value="BAR/IMD domain-like"/>
    <property type="match status" value="1"/>
</dbReference>
<dbReference type="EMBL" id="AMPZ03000001">
    <property type="protein sequence ID" value="KAH9593954.1"/>
    <property type="molecule type" value="Genomic_DNA"/>
</dbReference>
<dbReference type="AlphaFoldDB" id="A0A6A5DAG7"/>
<reference evidence="1" key="4">
    <citation type="journal article" date="2022" name="PLoS Pathog.">
        <title>Chromosome-level genome of Schistosoma haematobium underpins genome-wide explorations of molecular variation.</title>
        <authorList>
            <person name="Stroehlein A.J."/>
            <person name="Korhonen P.K."/>
            <person name="Lee V.V."/>
            <person name="Ralph S.A."/>
            <person name="Mentink-Kane M."/>
            <person name="You H."/>
            <person name="McManus D.P."/>
            <person name="Tchuente L.T."/>
            <person name="Stothard J.R."/>
            <person name="Kaur P."/>
            <person name="Dudchenko O."/>
            <person name="Aiden E.L."/>
            <person name="Yang B."/>
            <person name="Yang H."/>
            <person name="Emery A.M."/>
            <person name="Webster B.L."/>
            <person name="Brindley P.J."/>
            <person name="Rollinson D."/>
            <person name="Chang B.C.H."/>
            <person name="Gasser R.B."/>
            <person name="Young N.D."/>
        </authorList>
    </citation>
    <scope>NUCLEOTIDE SEQUENCE</scope>
</reference>
<dbReference type="Proteomes" id="UP000471633">
    <property type="component" value="Unassembled WGS sequence"/>
</dbReference>
<reference evidence="1" key="3">
    <citation type="submission" date="2021-06" db="EMBL/GenBank/DDBJ databases">
        <title>Chromosome-level genome assembly for S. haematobium.</title>
        <authorList>
            <person name="Stroehlein A.J."/>
        </authorList>
    </citation>
    <scope>NUCLEOTIDE SEQUENCE</scope>
</reference>
<dbReference type="Gene3D" id="1.20.1270.60">
    <property type="entry name" value="Arfaptin homology (AH) domain/BAR domain"/>
    <property type="match status" value="1"/>
</dbReference>
<comment type="caution">
    <text evidence="1">The sequence shown here is derived from an EMBL/GenBank/DDBJ whole genome shotgun (WGS) entry which is preliminary data.</text>
</comment>
<reference evidence="1" key="2">
    <citation type="journal article" date="2019" name="Gigascience">
        <title>High-quality Schistosoma haematobium genome achieved by single-molecule and long-range sequencing.</title>
        <authorList>
            <person name="Stroehlein A.J."/>
            <person name="Korhonen P.K."/>
            <person name="Chong T.M."/>
            <person name="Lim Y.L."/>
            <person name="Chan K.G."/>
            <person name="Webster B."/>
            <person name="Rollinson D."/>
            <person name="Brindley P.J."/>
            <person name="Gasser R.B."/>
            <person name="Young N.D."/>
        </authorList>
    </citation>
    <scope>NUCLEOTIDE SEQUENCE</scope>
</reference>
<dbReference type="RefSeq" id="XP_012792623.2">
    <property type="nucleotide sequence ID" value="XM_012937169.3"/>
</dbReference>
<evidence type="ECO:0000313" key="1">
    <source>
        <dbReference type="EMBL" id="KAH9593954.1"/>
    </source>
</evidence>
<reference evidence="1" key="1">
    <citation type="journal article" date="2012" name="Nat. Genet.">
        <title>Whole-genome sequence of Schistosoma haematobium.</title>
        <authorList>
            <person name="Young N.D."/>
            <person name="Jex A.R."/>
            <person name="Li B."/>
            <person name="Liu S."/>
            <person name="Yang L."/>
            <person name="Xiong Z."/>
            <person name="Li Y."/>
            <person name="Cantacessi C."/>
            <person name="Hall R.S."/>
            <person name="Xu X."/>
            <person name="Chen F."/>
            <person name="Wu X."/>
            <person name="Zerlotini A."/>
            <person name="Oliveira G."/>
            <person name="Hofmann A."/>
            <person name="Zhang G."/>
            <person name="Fang X."/>
            <person name="Kang Y."/>
            <person name="Campbell B.E."/>
            <person name="Loukas A."/>
            <person name="Ranganathan S."/>
            <person name="Rollinson D."/>
            <person name="Rinaldi G."/>
            <person name="Brindley P.J."/>
            <person name="Yang H."/>
            <person name="Wang J."/>
            <person name="Wang J."/>
            <person name="Gasser R.B."/>
        </authorList>
    </citation>
    <scope>NUCLEOTIDE SEQUENCE</scope>
</reference>
<gene>
    <name evidence="1" type="ORF">MS3_00002832</name>
</gene>
<keyword evidence="2" id="KW-1185">Reference proteome</keyword>
<dbReference type="InterPro" id="IPR027267">
    <property type="entry name" value="AH/BAR_dom_sf"/>
</dbReference>
<name>A0A6A5DAG7_SCHHA</name>
<dbReference type="Pfam" id="PF03114">
    <property type="entry name" value="BAR"/>
    <property type="match status" value="1"/>
</dbReference>
<dbReference type="GO" id="GO:0005737">
    <property type="term" value="C:cytoplasm"/>
    <property type="evidence" value="ECO:0007669"/>
    <property type="project" value="InterPro"/>
</dbReference>
<accession>A0A6A5DAG7</accession>
<dbReference type="SMART" id="SM00721">
    <property type="entry name" value="BAR"/>
    <property type="match status" value="1"/>
</dbReference>